<gene>
    <name evidence="8" type="ORF">IAB73_10595</name>
</gene>
<reference evidence="8" key="1">
    <citation type="submission" date="2020-10" db="EMBL/GenBank/DDBJ databases">
        <authorList>
            <person name="Gilroy R."/>
        </authorList>
    </citation>
    <scope>NUCLEOTIDE SEQUENCE</scope>
    <source>
        <strain evidence="8">ChiSxjej2B14-6234</strain>
    </source>
</reference>
<feature type="transmembrane region" description="Helical" evidence="7">
    <location>
        <begin position="23"/>
        <end position="45"/>
    </location>
</feature>
<dbReference type="PANTHER" id="PTHR34184:SF4">
    <property type="entry name" value="UPF0718 PROTEIN YCGR"/>
    <property type="match status" value="1"/>
</dbReference>
<feature type="transmembrane region" description="Helical" evidence="7">
    <location>
        <begin position="122"/>
        <end position="144"/>
    </location>
</feature>
<comment type="caution">
    <text evidence="8">The sequence shown here is derived from an EMBL/GenBank/DDBJ whole genome shotgun (WGS) entry which is preliminary data.</text>
</comment>
<dbReference type="InterPro" id="IPR005524">
    <property type="entry name" value="DUF318"/>
</dbReference>
<dbReference type="PANTHER" id="PTHR34184">
    <property type="entry name" value="UPF0718 PROTEIN YCGR"/>
    <property type="match status" value="1"/>
</dbReference>
<feature type="transmembrane region" description="Helical" evidence="7">
    <location>
        <begin position="277"/>
        <end position="299"/>
    </location>
</feature>
<comment type="subcellular location">
    <subcellularLocation>
        <location evidence="1">Cell membrane</location>
        <topology evidence="1">Multi-pass membrane protein</topology>
    </subcellularLocation>
</comment>
<organism evidence="8 9">
    <name type="scientific">Candidatus Onthenecus intestinigallinarum</name>
    <dbReference type="NCBI Taxonomy" id="2840875"/>
    <lineage>
        <taxon>Bacteria</taxon>
        <taxon>Bacillati</taxon>
        <taxon>Bacillota</taxon>
        <taxon>Clostridia</taxon>
        <taxon>Eubacteriales</taxon>
        <taxon>Candidatus Onthenecus</taxon>
    </lineage>
</organism>
<dbReference type="GO" id="GO:0005886">
    <property type="term" value="C:plasma membrane"/>
    <property type="evidence" value="ECO:0007669"/>
    <property type="project" value="UniProtKB-SubCell"/>
</dbReference>
<sequence length="302" mass="32920">MMDWIEREAIYLWYYLDIQLRQIVPYWALGILLGSAVSVFGKRFIHVAVTGVGRGRWGWLGVVPASLLGIASPLCMYGTIPLAASFSEQGVRDDLLAAFMMSSVLLNPQLLLYSAALGRTALAVRFVSCFLCGCAAGWLVRAFFRDRPFFHFSGFHLRASRDTHPHPLVRYLLNVLRNIRATALWLAVGILLTALYQIHVPREWAAELFGGGGFGVLLAATLGVPLYMCGGGAIPLLIEWLASGMTLGSAAAFMLTGPATKITNLGALKTVLGIRRFLLYIGFVVVFSLITGMAVNAFGMMP</sequence>
<evidence type="ECO:0000256" key="4">
    <source>
        <dbReference type="ARBA" id="ARBA00022692"/>
    </source>
</evidence>
<evidence type="ECO:0000256" key="6">
    <source>
        <dbReference type="ARBA" id="ARBA00023136"/>
    </source>
</evidence>
<accession>A0A9D0ZBA5</accession>
<evidence type="ECO:0000256" key="7">
    <source>
        <dbReference type="SAM" id="Phobius"/>
    </source>
</evidence>
<dbReference type="EMBL" id="DVFJ01000037">
    <property type="protein sequence ID" value="HIQ72641.1"/>
    <property type="molecule type" value="Genomic_DNA"/>
</dbReference>
<feature type="transmembrane region" description="Helical" evidence="7">
    <location>
        <begin position="57"/>
        <end position="83"/>
    </location>
</feature>
<feature type="transmembrane region" description="Helical" evidence="7">
    <location>
        <begin position="208"/>
        <end position="228"/>
    </location>
</feature>
<reference evidence="8" key="2">
    <citation type="journal article" date="2021" name="PeerJ">
        <title>Extensive microbial diversity within the chicken gut microbiome revealed by metagenomics and culture.</title>
        <authorList>
            <person name="Gilroy R."/>
            <person name="Ravi A."/>
            <person name="Getino M."/>
            <person name="Pursley I."/>
            <person name="Horton D.L."/>
            <person name="Alikhan N.F."/>
            <person name="Baker D."/>
            <person name="Gharbi K."/>
            <person name="Hall N."/>
            <person name="Watson M."/>
            <person name="Adriaenssens E.M."/>
            <person name="Foster-Nyarko E."/>
            <person name="Jarju S."/>
            <person name="Secka A."/>
            <person name="Antonio M."/>
            <person name="Oren A."/>
            <person name="Chaudhuri R.R."/>
            <person name="La Ragione R."/>
            <person name="Hildebrand F."/>
            <person name="Pallen M.J."/>
        </authorList>
    </citation>
    <scope>NUCLEOTIDE SEQUENCE</scope>
    <source>
        <strain evidence="8">ChiSxjej2B14-6234</strain>
    </source>
</reference>
<evidence type="ECO:0000256" key="2">
    <source>
        <dbReference type="ARBA" id="ARBA00006386"/>
    </source>
</evidence>
<keyword evidence="4 7" id="KW-0812">Transmembrane</keyword>
<dbReference type="Pfam" id="PF03773">
    <property type="entry name" value="ArsP_1"/>
    <property type="match status" value="1"/>
</dbReference>
<dbReference type="AlphaFoldDB" id="A0A9D0ZBA5"/>
<evidence type="ECO:0000256" key="3">
    <source>
        <dbReference type="ARBA" id="ARBA00022475"/>
    </source>
</evidence>
<evidence type="ECO:0000256" key="5">
    <source>
        <dbReference type="ARBA" id="ARBA00022989"/>
    </source>
</evidence>
<protein>
    <submittedName>
        <fullName evidence="8">Permease</fullName>
    </submittedName>
</protein>
<comment type="similarity">
    <text evidence="2">Belongs to the UPF0718 family.</text>
</comment>
<keyword evidence="6 7" id="KW-0472">Membrane</keyword>
<evidence type="ECO:0000313" key="9">
    <source>
        <dbReference type="Proteomes" id="UP000886887"/>
    </source>
</evidence>
<evidence type="ECO:0000313" key="8">
    <source>
        <dbReference type="EMBL" id="HIQ72641.1"/>
    </source>
</evidence>
<feature type="transmembrane region" description="Helical" evidence="7">
    <location>
        <begin position="95"/>
        <end position="115"/>
    </location>
</feature>
<dbReference type="Proteomes" id="UP000886887">
    <property type="component" value="Unassembled WGS sequence"/>
</dbReference>
<name>A0A9D0ZBA5_9FIRM</name>
<feature type="transmembrane region" description="Helical" evidence="7">
    <location>
        <begin position="234"/>
        <end position="256"/>
    </location>
</feature>
<proteinExistence type="inferred from homology"/>
<keyword evidence="5 7" id="KW-1133">Transmembrane helix</keyword>
<keyword evidence="3" id="KW-1003">Cell membrane</keyword>
<feature type="transmembrane region" description="Helical" evidence="7">
    <location>
        <begin position="179"/>
        <end position="196"/>
    </location>
</feature>
<dbReference type="InterPro" id="IPR052923">
    <property type="entry name" value="UPF0718"/>
</dbReference>
<evidence type="ECO:0000256" key="1">
    <source>
        <dbReference type="ARBA" id="ARBA00004651"/>
    </source>
</evidence>